<accession>A0A9W4T4M5</accession>
<dbReference type="EMBL" id="CAMKVN010008329">
    <property type="protein sequence ID" value="CAI2192415.1"/>
    <property type="molecule type" value="Genomic_DNA"/>
</dbReference>
<dbReference type="AlphaFoldDB" id="A0A9W4T4M5"/>
<protein>
    <submittedName>
        <fullName evidence="1">15372_t:CDS:1</fullName>
    </submittedName>
</protein>
<evidence type="ECO:0000313" key="2">
    <source>
        <dbReference type="Proteomes" id="UP001153678"/>
    </source>
</evidence>
<reference evidence="1" key="1">
    <citation type="submission" date="2022-08" db="EMBL/GenBank/DDBJ databases">
        <authorList>
            <person name="Kallberg Y."/>
            <person name="Tangrot J."/>
            <person name="Rosling A."/>
        </authorList>
    </citation>
    <scope>NUCLEOTIDE SEQUENCE</scope>
    <source>
        <strain evidence="1">Wild A</strain>
    </source>
</reference>
<keyword evidence="2" id="KW-1185">Reference proteome</keyword>
<name>A0A9W4T4M5_9GLOM</name>
<sequence length="103" mass="11958">MSLICKNIYECRQQIVYQPYLWSNDPDILECGKCDNCKKHEADGAVIYVFCGAKNANVRDKDLTSIKNMDIIKIIELKSWKEGFSNLVDSHYIIILLELWTLL</sequence>
<dbReference type="OrthoDB" id="10496510at2759"/>
<dbReference type="Proteomes" id="UP001153678">
    <property type="component" value="Unassembled WGS sequence"/>
</dbReference>
<evidence type="ECO:0000313" key="1">
    <source>
        <dbReference type="EMBL" id="CAI2192415.1"/>
    </source>
</evidence>
<organism evidence="1 2">
    <name type="scientific">Funneliformis geosporum</name>
    <dbReference type="NCBI Taxonomy" id="1117311"/>
    <lineage>
        <taxon>Eukaryota</taxon>
        <taxon>Fungi</taxon>
        <taxon>Fungi incertae sedis</taxon>
        <taxon>Mucoromycota</taxon>
        <taxon>Glomeromycotina</taxon>
        <taxon>Glomeromycetes</taxon>
        <taxon>Glomerales</taxon>
        <taxon>Glomeraceae</taxon>
        <taxon>Funneliformis</taxon>
    </lineage>
</organism>
<comment type="caution">
    <text evidence="1">The sequence shown here is derived from an EMBL/GenBank/DDBJ whole genome shotgun (WGS) entry which is preliminary data.</text>
</comment>
<proteinExistence type="predicted"/>
<gene>
    <name evidence="1" type="ORF">FWILDA_LOCUS15566</name>
</gene>